<dbReference type="PANTHER" id="PTHR31623:SF17">
    <property type="entry name" value="F21J9.9"/>
    <property type="match status" value="1"/>
</dbReference>
<evidence type="ECO:0000256" key="3">
    <source>
        <dbReference type="ARBA" id="ARBA00023315"/>
    </source>
</evidence>
<dbReference type="GO" id="GO:0016746">
    <property type="term" value="F:acyltransferase activity"/>
    <property type="evidence" value="ECO:0007669"/>
    <property type="project" value="UniProtKB-KW"/>
</dbReference>
<accession>A0AAV9D1F2</accession>
<reference evidence="4" key="2">
    <citation type="submission" date="2023-06" db="EMBL/GenBank/DDBJ databases">
        <authorList>
            <person name="Ma L."/>
            <person name="Liu K.-W."/>
            <person name="Li Z."/>
            <person name="Hsiao Y.-Y."/>
            <person name="Qi Y."/>
            <person name="Fu T."/>
            <person name="Tang G."/>
            <person name="Zhang D."/>
            <person name="Sun W.-H."/>
            <person name="Liu D.-K."/>
            <person name="Li Y."/>
            <person name="Chen G.-Z."/>
            <person name="Liu X.-D."/>
            <person name="Liao X.-Y."/>
            <person name="Jiang Y.-T."/>
            <person name="Yu X."/>
            <person name="Hao Y."/>
            <person name="Huang J."/>
            <person name="Zhao X.-W."/>
            <person name="Ke S."/>
            <person name="Chen Y.-Y."/>
            <person name="Wu W.-L."/>
            <person name="Hsu J.-L."/>
            <person name="Lin Y.-F."/>
            <person name="Huang M.-D."/>
            <person name="Li C.-Y."/>
            <person name="Huang L."/>
            <person name="Wang Z.-W."/>
            <person name="Zhao X."/>
            <person name="Zhong W.-Y."/>
            <person name="Peng D.-H."/>
            <person name="Ahmad S."/>
            <person name="Lan S."/>
            <person name="Zhang J.-S."/>
            <person name="Tsai W.-C."/>
            <person name="Van De Peer Y."/>
            <person name="Liu Z.-J."/>
        </authorList>
    </citation>
    <scope>NUCLEOTIDE SEQUENCE</scope>
    <source>
        <strain evidence="4">CP</strain>
        <tissue evidence="4">Leaves</tissue>
    </source>
</reference>
<dbReference type="AlphaFoldDB" id="A0AAV9D1F2"/>
<organism evidence="4 5">
    <name type="scientific">Acorus calamus</name>
    <name type="common">Sweet flag</name>
    <dbReference type="NCBI Taxonomy" id="4465"/>
    <lineage>
        <taxon>Eukaryota</taxon>
        <taxon>Viridiplantae</taxon>
        <taxon>Streptophyta</taxon>
        <taxon>Embryophyta</taxon>
        <taxon>Tracheophyta</taxon>
        <taxon>Spermatophyta</taxon>
        <taxon>Magnoliopsida</taxon>
        <taxon>Liliopsida</taxon>
        <taxon>Acoraceae</taxon>
        <taxon>Acorus</taxon>
    </lineage>
</organism>
<gene>
    <name evidence="4" type="primary">DAT</name>
    <name evidence="4" type="ORF">QJS10_CPA16g00275</name>
</gene>
<proteinExistence type="inferred from homology"/>
<reference evidence="4" key="1">
    <citation type="journal article" date="2023" name="Nat. Commun.">
        <title>Diploid and tetraploid genomes of Acorus and the evolution of monocots.</title>
        <authorList>
            <person name="Ma L."/>
            <person name="Liu K.W."/>
            <person name="Li Z."/>
            <person name="Hsiao Y.Y."/>
            <person name="Qi Y."/>
            <person name="Fu T."/>
            <person name="Tang G.D."/>
            <person name="Zhang D."/>
            <person name="Sun W.H."/>
            <person name="Liu D.K."/>
            <person name="Li Y."/>
            <person name="Chen G.Z."/>
            <person name="Liu X.D."/>
            <person name="Liao X.Y."/>
            <person name="Jiang Y.T."/>
            <person name="Yu X."/>
            <person name="Hao Y."/>
            <person name="Huang J."/>
            <person name="Zhao X.W."/>
            <person name="Ke S."/>
            <person name="Chen Y.Y."/>
            <person name="Wu W.L."/>
            <person name="Hsu J.L."/>
            <person name="Lin Y.F."/>
            <person name="Huang M.D."/>
            <person name="Li C.Y."/>
            <person name="Huang L."/>
            <person name="Wang Z.W."/>
            <person name="Zhao X."/>
            <person name="Zhong W.Y."/>
            <person name="Peng D.H."/>
            <person name="Ahmad S."/>
            <person name="Lan S."/>
            <person name="Zhang J.S."/>
            <person name="Tsai W.C."/>
            <person name="Van de Peer Y."/>
            <person name="Liu Z.J."/>
        </authorList>
    </citation>
    <scope>NUCLEOTIDE SEQUENCE</scope>
    <source>
        <strain evidence="4">CP</strain>
    </source>
</reference>
<dbReference type="InterPro" id="IPR023213">
    <property type="entry name" value="CAT-like_dom_sf"/>
</dbReference>
<keyword evidence="2" id="KW-0808">Transferase</keyword>
<dbReference type="PANTHER" id="PTHR31623">
    <property type="entry name" value="F21J9.9"/>
    <property type="match status" value="1"/>
</dbReference>
<evidence type="ECO:0000256" key="1">
    <source>
        <dbReference type="ARBA" id="ARBA00009861"/>
    </source>
</evidence>
<evidence type="ECO:0000256" key="2">
    <source>
        <dbReference type="ARBA" id="ARBA00022679"/>
    </source>
</evidence>
<comment type="caution">
    <text evidence="4">The sequence shown here is derived from an EMBL/GenBank/DDBJ whole genome shotgun (WGS) entry which is preliminary data.</text>
</comment>
<keyword evidence="5" id="KW-1185">Reference proteome</keyword>
<dbReference type="EMBL" id="JAUJYO010000016">
    <property type="protein sequence ID" value="KAK1294574.1"/>
    <property type="molecule type" value="Genomic_DNA"/>
</dbReference>
<comment type="similarity">
    <text evidence="1">Belongs to the plant acyltransferase family.</text>
</comment>
<protein>
    <submittedName>
        <fullName evidence="4">Deacetylvindoline O-acetyltransferase</fullName>
    </submittedName>
</protein>
<dbReference type="Proteomes" id="UP001180020">
    <property type="component" value="Unassembled WGS sequence"/>
</dbReference>
<sequence>MGGSTFLSFDQPPLSVQLNEFTLGDGCAVAVTMSHKLADGTSFAEFLKAWADTARACGVHARPKFESAALFPPQDVMPESMPVAPSMLMPARLLIRGEQLERAEEVEVERYMFTSWCRFPFYETDFGWGGPAWVASPPYMLENFFLLMSARGGDGFEVWAFLTEEEMEGFANDPELLAFTSSPATSVHALGS</sequence>
<evidence type="ECO:0000313" key="5">
    <source>
        <dbReference type="Proteomes" id="UP001180020"/>
    </source>
</evidence>
<dbReference type="Pfam" id="PF02458">
    <property type="entry name" value="Transferase"/>
    <property type="match status" value="2"/>
</dbReference>
<name>A0AAV9D1F2_ACOCL</name>
<dbReference type="Gene3D" id="3.30.559.10">
    <property type="entry name" value="Chloramphenicol acetyltransferase-like domain"/>
    <property type="match status" value="2"/>
</dbReference>
<evidence type="ECO:0000313" key="4">
    <source>
        <dbReference type="EMBL" id="KAK1294574.1"/>
    </source>
</evidence>
<keyword evidence="3" id="KW-0012">Acyltransferase</keyword>